<dbReference type="AlphaFoldDB" id="A0AAN6Q6Y1"/>
<dbReference type="SUPFAM" id="SSF51735">
    <property type="entry name" value="NAD(P)-binding Rossmann-fold domains"/>
    <property type="match status" value="1"/>
</dbReference>
<reference evidence="2" key="2">
    <citation type="submission" date="2023-05" db="EMBL/GenBank/DDBJ databases">
        <authorList>
            <consortium name="Lawrence Berkeley National Laboratory"/>
            <person name="Steindorff A."/>
            <person name="Hensen N."/>
            <person name="Bonometti L."/>
            <person name="Westerberg I."/>
            <person name="Brannstrom I.O."/>
            <person name="Guillou S."/>
            <person name="Cros-Aarteil S."/>
            <person name="Calhoun S."/>
            <person name="Haridas S."/>
            <person name="Kuo A."/>
            <person name="Mondo S."/>
            <person name="Pangilinan J."/>
            <person name="Riley R."/>
            <person name="Labutti K."/>
            <person name="Andreopoulos B."/>
            <person name="Lipzen A."/>
            <person name="Chen C."/>
            <person name="Yanf M."/>
            <person name="Daum C."/>
            <person name="Ng V."/>
            <person name="Clum A."/>
            <person name="Ohm R."/>
            <person name="Martin F."/>
            <person name="Silar P."/>
            <person name="Natvig D."/>
            <person name="Lalanne C."/>
            <person name="Gautier V."/>
            <person name="Ament-Velasquez S.L."/>
            <person name="Kruys A."/>
            <person name="Hutchinson M.I."/>
            <person name="Powell A.J."/>
            <person name="Barry K."/>
            <person name="Miller A.N."/>
            <person name="Grigoriev I.V."/>
            <person name="Debuchy R."/>
            <person name="Gladieux P."/>
            <person name="Thoren M.H."/>
            <person name="Johannesson H."/>
        </authorList>
    </citation>
    <scope>NUCLEOTIDE SEQUENCE</scope>
    <source>
        <strain evidence="2">CBS 757.83</strain>
    </source>
</reference>
<dbReference type="FunFam" id="3.30.360.10:FF:000030">
    <property type="entry name" value="NAD binding Rossmann fold oxidoreductase"/>
    <property type="match status" value="1"/>
</dbReference>
<dbReference type="InterPro" id="IPR036291">
    <property type="entry name" value="NAD(P)-bd_dom_sf"/>
</dbReference>
<dbReference type="PANTHER" id="PTHR42840:SF6">
    <property type="entry name" value="BINDING ROSSMANN FOLD OXIDOREDUCTASE, PUTATIVE (AFU_ORTHOLOGUE AFUA_3G11930)-RELATED"/>
    <property type="match status" value="1"/>
</dbReference>
<dbReference type="Gene3D" id="3.30.360.10">
    <property type="entry name" value="Dihydrodipicolinate Reductase, domain 2"/>
    <property type="match status" value="1"/>
</dbReference>
<dbReference type="GO" id="GO:0006740">
    <property type="term" value="P:NADPH regeneration"/>
    <property type="evidence" value="ECO:0007669"/>
    <property type="project" value="TreeGrafter"/>
</dbReference>
<dbReference type="GO" id="GO:0000166">
    <property type="term" value="F:nucleotide binding"/>
    <property type="evidence" value="ECO:0007669"/>
    <property type="project" value="InterPro"/>
</dbReference>
<dbReference type="Gene3D" id="3.40.50.720">
    <property type="entry name" value="NAD(P)-binding Rossmann-like Domain"/>
    <property type="match status" value="1"/>
</dbReference>
<accession>A0AAN6Q6Y1</accession>
<dbReference type="GO" id="GO:0005737">
    <property type="term" value="C:cytoplasm"/>
    <property type="evidence" value="ECO:0007669"/>
    <property type="project" value="TreeGrafter"/>
</dbReference>
<evidence type="ECO:0000313" key="3">
    <source>
        <dbReference type="Proteomes" id="UP001305647"/>
    </source>
</evidence>
<evidence type="ECO:0000313" key="2">
    <source>
        <dbReference type="EMBL" id="KAK4104733.1"/>
    </source>
</evidence>
<dbReference type="GO" id="GO:0016491">
    <property type="term" value="F:oxidoreductase activity"/>
    <property type="evidence" value="ECO:0007669"/>
    <property type="project" value="TreeGrafter"/>
</dbReference>
<feature type="domain" description="Gfo/Idh/MocA-like oxidoreductase N-terminal" evidence="1">
    <location>
        <begin position="50"/>
        <end position="162"/>
    </location>
</feature>
<sequence length="416" mass="45941">MQPLNVLMVGTGEYTTGFVGGGASGSDKKVGVVGLTLFDLRRRGKVGKLGMVGVNGTKFPAIREHLHKNITLAYNKLDTSFESFPADDAKDPESYKTAIDALSPGDAITIFTPDTTHYPIALYAIERGVHVMITKPAVKLLEHHLALLEAAEKRGVYVYIEHHKRYDPAYWDAKARAKTLGDFNYYYSYMSQPKSQLETFKAWAGVDSDISYYLNSHHVDICDSMVSQLGYVPVKVSGSASKGVATSLGCDEATEDTISLLVHWEKKDDPSKQATGVYTASWTAPQRAGVHSNQYFHYLARDGEININQAKRGYEVAEDAAGQLMWYNPFYMRYAPDEDGNFNGQSGYGYVSFEKFVDGCRGVNAGELKPADLDAKGLPTLRNTIATTAILHAGRMSIDESREIRIESKDGVWKLV</sequence>
<dbReference type="InterPro" id="IPR000683">
    <property type="entry name" value="Gfo/Idh/MocA-like_OxRdtase_N"/>
</dbReference>
<protein>
    <submittedName>
        <fullName evidence="2">NAD(P)-binding protein</fullName>
    </submittedName>
</protein>
<keyword evidence="3" id="KW-1185">Reference proteome</keyword>
<dbReference type="EMBL" id="MU863626">
    <property type="protein sequence ID" value="KAK4104733.1"/>
    <property type="molecule type" value="Genomic_DNA"/>
</dbReference>
<evidence type="ECO:0000259" key="1">
    <source>
        <dbReference type="Pfam" id="PF01408"/>
    </source>
</evidence>
<reference evidence="2" key="1">
    <citation type="journal article" date="2023" name="Mol. Phylogenet. Evol.">
        <title>Genome-scale phylogeny and comparative genomics of the fungal order Sordariales.</title>
        <authorList>
            <person name="Hensen N."/>
            <person name="Bonometti L."/>
            <person name="Westerberg I."/>
            <person name="Brannstrom I.O."/>
            <person name="Guillou S."/>
            <person name="Cros-Aarteil S."/>
            <person name="Calhoun S."/>
            <person name="Haridas S."/>
            <person name="Kuo A."/>
            <person name="Mondo S."/>
            <person name="Pangilinan J."/>
            <person name="Riley R."/>
            <person name="LaButti K."/>
            <person name="Andreopoulos B."/>
            <person name="Lipzen A."/>
            <person name="Chen C."/>
            <person name="Yan M."/>
            <person name="Daum C."/>
            <person name="Ng V."/>
            <person name="Clum A."/>
            <person name="Steindorff A."/>
            <person name="Ohm R.A."/>
            <person name="Martin F."/>
            <person name="Silar P."/>
            <person name="Natvig D.O."/>
            <person name="Lalanne C."/>
            <person name="Gautier V."/>
            <person name="Ament-Velasquez S.L."/>
            <person name="Kruys A."/>
            <person name="Hutchinson M.I."/>
            <person name="Powell A.J."/>
            <person name="Barry K."/>
            <person name="Miller A.N."/>
            <person name="Grigoriev I.V."/>
            <person name="Debuchy R."/>
            <person name="Gladieux P."/>
            <person name="Hiltunen Thoren M."/>
            <person name="Johannesson H."/>
        </authorList>
    </citation>
    <scope>NUCLEOTIDE SEQUENCE</scope>
    <source>
        <strain evidence="2">CBS 757.83</strain>
    </source>
</reference>
<comment type="caution">
    <text evidence="2">The sequence shown here is derived from an EMBL/GenBank/DDBJ whole genome shotgun (WGS) entry which is preliminary data.</text>
</comment>
<dbReference type="Pfam" id="PF01408">
    <property type="entry name" value="GFO_IDH_MocA"/>
    <property type="match status" value="1"/>
</dbReference>
<proteinExistence type="predicted"/>
<organism evidence="2 3">
    <name type="scientific">Parathielavia hyrcaniae</name>
    <dbReference type="NCBI Taxonomy" id="113614"/>
    <lineage>
        <taxon>Eukaryota</taxon>
        <taxon>Fungi</taxon>
        <taxon>Dikarya</taxon>
        <taxon>Ascomycota</taxon>
        <taxon>Pezizomycotina</taxon>
        <taxon>Sordariomycetes</taxon>
        <taxon>Sordariomycetidae</taxon>
        <taxon>Sordariales</taxon>
        <taxon>Chaetomiaceae</taxon>
        <taxon>Parathielavia</taxon>
    </lineage>
</organism>
<dbReference type="PANTHER" id="PTHR42840">
    <property type="entry name" value="NAD(P)-BINDING ROSSMANN-FOLD SUPERFAMILY PROTEIN-RELATED"/>
    <property type="match status" value="1"/>
</dbReference>
<dbReference type="Proteomes" id="UP001305647">
    <property type="component" value="Unassembled WGS sequence"/>
</dbReference>
<name>A0AAN6Q6Y1_9PEZI</name>
<dbReference type="FunFam" id="3.40.50.720:FF:000778">
    <property type="entry name" value="NAD binding Rossmann fold oxidoreductase, putative"/>
    <property type="match status" value="1"/>
</dbReference>
<gene>
    <name evidence="2" type="ORF">N658DRAFT_513549</name>
</gene>